<comment type="caution">
    <text evidence="1">The sequence shown here is derived from an EMBL/GenBank/DDBJ whole genome shotgun (WGS) entry which is preliminary data.</text>
</comment>
<dbReference type="Proteomes" id="UP000028725">
    <property type="component" value="Unassembled WGS sequence"/>
</dbReference>
<name>A0A085WFM5_9BACT</name>
<protein>
    <submittedName>
        <fullName evidence="1">Uncharacterized protein</fullName>
    </submittedName>
</protein>
<keyword evidence="2" id="KW-1185">Reference proteome</keyword>
<evidence type="ECO:0000313" key="1">
    <source>
        <dbReference type="EMBL" id="KFE66488.1"/>
    </source>
</evidence>
<evidence type="ECO:0000313" key="2">
    <source>
        <dbReference type="Proteomes" id="UP000028725"/>
    </source>
</evidence>
<organism evidence="1 2">
    <name type="scientific">Hyalangium minutum</name>
    <dbReference type="NCBI Taxonomy" id="394096"/>
    <lineage>
        <taxon>Bacteria</taxon>
        <taxon>Pseudomonadati</taxon>
        <taxon>Myxococcota</taxon>
        <taxon>Myxococcia</taxon>
        <taxon>Myxococcales</taxon>
        <taxon>Cystobacterineae</taxon>
        <taxon>Archangiaceae</taxon>
        <taxon>Hyalangium</taxon>
    </lineage>
</organism>
<reference evidence="1 2" key="1">
    <citation type="submission" date="2014-04" db="EMBL/GenBank/DDBJ databases">
        <title>Genome assembly of Hyalangium minutum DSM 14724.</title>
        <authorList>
            <person name="Sharma G."/>
            <person name="Subramanian S."/>
        </authorList>
    </citation>
    <scope>NUCLEOTIDE SEQUENCE [LARGE SCALE GENOMIC DNA]</scope>
    <source>
        <strain evidence="1 2">DSM 14724</strain>
    </source>
</reference>
<sequence length="52" mass="5647">MQLHWLPPRVHFKILKEGGLLMEARVSGKTAIFNAAGGESGCAASRARKTRP</sequence>
<dbReference type="STRING" id="394096.DB31_0961"/>
<accession>A0A085WFM5</accession>
<dbReference type="EMBL" id="JMCB01000010">
    <property type="protein sequence ID" value="KFE66488.1"/>
    <property type="molecule type" value="Genomic_DNA"/>
</dbReference>
<proteinExistence type="predicted"/>
<dbReference type="AlphaFoldDB" id="A0A085WFM5"/>
<gene>
    <name evidence="1" type="ORF">DB31_0961</name>
</gene>